<dbReference type="InterPro" id="IPR029044">
    <property type="entry name" value="Nucleotide-diphossugar_trans"/>
</dbReference>
<dbReference type="Proteomes" id="UP000183639">
    <property type="component" value="Unassembled WGS sequence"/>
</dbReference>
<keyword evidence="2" id="KW-0808">Transferase</keyword>
<gene>
    <name evidence="2" type="ORF">SAMN04487861_10423</name>
</gene>
<dbReference type="GO" id="GO:0016758">
    <property type="term" value="F:hexosyltransferase activity"/>
    <property type="evidence" value="ECO:0007669"/>
    <property type="project" value="UniProtKB-ARBA"/>
</dbReference>
<dbReference type="CDD" id="cd00761">
    <property type="entry name" value="Glyco_tranf_GTA_type"/>
    <property type="match status" value="1"/>
</dbReference>
<dbReference type="Gene3D" id="3.90.550.10">
    <property type="entry name" value="Spore Coat Polysaccharide Biosynthesis Protein SpsA, Chain A"/>
    <property type="match status" value="1"/>
</dbReference>
<dbReference type="RefSeq" id="WP_075442321.1">
    <property type="nucleotide sequence ID" value="NZ_FOQK01000004.1"/>
</dbReference>
<accession>A0A1I3CN27</accession>
<reference evidence="2 3" key="1">
    <citation type="submission" date="2016-10" db="EMBL/GenBank/DDBJ databases">
        <authorList>
            <person name="de Groot N.N."/>
        </authorList>
    </citation>
    <scope>NUCLEOTIDE SEQUENCE [LARGE SCALE GENOMIC DNA]</scope>
    <source>
        <strain evidence="2 3">Z108</strain>
    </source>
</reference>
<dbReference type="PANTHER" id="PTHR22916">
    <property type="entry name" value="GLYCOSYLTRANSFERASE"/>
    <property type="match status" value="1"/>
</dbReference>
<dbReference type="AlphaFoldDB" id="A0A1I3CN27"/>
<name>A0A1I3CN27_SELRU</name>
<proteinExistence type="predicted"/>
<evidence type="ECO:0000259" key="1">
    <source>
        <dbReference type="Pfam" id="PF00535"/>
    </source>
</evidence>
<dbReference type="SUPFAM" id="SSF53448">
    <property type="entry name" value="Nucleotide-diphospho-sugar transferases"/>
    <property type="match status" value="1"/>
</dbReference>
<organism evidence="2 3">
    <name type="scientific">Selenomonas ruminantium</name>
    <dbReference type="NCBI Taxonomy" id="971"/>
    <lineage>
        <taxon>Bacteria</taxon>
        <taxon>Bacillati</taxon>
        <taxon>Bacillota</taxon>
        <taxon>Negativicutes</taxon>
        <taxon>Selenomonadales</taxon>
        <taxon>Selenomonadaceae</taxon>
        <taxon>Selenomonas</taxon>
    </lineage>
</organism>
<dbReference type="InterPro" id="IPR001173">
    <property type="entry name" value="Glyco_trans_2-like"/>
</dbReference>
<dbReference type="EMBL" id="FOQK01000004">
    <property type="protein sequence ID" value="SFH75788.1"/>
    <property type="molecule type" value="Genomic_DNA"/>
</dbReference>
<sequence>MQQKPLLSIIVPMYNRRRYIMECVNSIRQQTFADWELILVDDASTDGTPALCKAAFCGDRRIKVVMQAQNQGVSAARNRGLELAQGEYVTFVDSDDFLLADGLQHMMGIALAHQPDVIWSMGRYYKKAAQEELLPAPDEAGDMQDLAELSPDIGERVQLVYASPAWIGAVWNRIYRRQFLKENQLRFELLSANEDTLFNFLCVFHARKYMVTTKLYYVYRLSDDSILRQDKNLDHLMRHVQDTFKLSAILWRSLQAIPYFQQYPKAADKVMEKLSGYMLEMPQHWGFYPTPPEHRQTVADCVRDALTADFGDKAWLVQYLYRQFMESQGRGRT</sequence>
<dbReference type="Pfam" id="PF00535">
    <property type="entry name" value="Glycos_transf_2"/>
    <property type="match status" value="1"/>
</dbReference>
<protein>
    <submittedName>
        <fullName evidence="2">Glycosyltransferase involved in cell wall bisynthesis</fullName>
    </submittedName>
</protein>
<feature type="domain" description="Glycosyltransferase 2-like" evidence="1">
    <location>
        <begin position="8"/>
        <end position="181"/>
    </location>
</feature>
<evidence type="ECO:0000313" key="2">
    <source>
        <dbReference type="EMBL" id="SFH75788.1"/>
    </source>
</evidence>
<dbReference type="OrthoDB" id="396512at2"/>
<dbReference type="PANTHER" id="PTHR22916:SF3">
    <property type="entry name" value="UDP-GLCNAC:BETAGAL BETA-1,3-N-ACETYLGLUCOSAMINYLTRANSFERASE-LIKE PROTEIN 1"/>
    <property type="match status" value="1"/>
</dbReference>
<evidence type="ECO:0000313" key="3">
    <source>
        <dbReference type="Proteomes" id="UP000183639"/>
    </source>
</evidence>